<dbReference type="PANTHER" id="PTHR30419">
    <property type="entry name" value="HTH-TYPE TRANSCRIPTIONAL REGULATOR YBHD"/>
    <property type="match status" value="1"/>
</dbReference>
<gene>
    <name evidence="2" type="ORF">EZH22_02335</name>
</gene>
<accession>A0A974PPB6</accession>
<dbReference type="AlphaFoldDB" id="A0A974PPB6"/>
<dbReference type="SUPFAM" id="SSF53850">
    <property type="entry name" value="Periplasmic binding protein-like II"/>
    <property type="match status" value="1"/>
</dbReference>
<dbReference type="EMBL" id="CP063362">
    <property type="protein sequence ID" value="QRG07289.1"/>
    <property type="molecule type" value="Genomic_DNA"/>
</dbReference>
<dbReference type="KEGG" id="xdi:EZH22_02335"/>
<proteinExistence type="predicted"/>
<name>A0A974PPB6_9HYPH</name>
<reference evidence="2 3" key="1">
    <citation type="submission" date="2020-10" db="EMBL/GenBank/DDBJ databases">
        <title>Degradation of 1,4-Dioxane by Xanthobacter sp. YN2, via a Novel Group-2 Soluble Di-Iron Monooxygenase.</title>
        <authorList>
            <person name="Ma F."/>
            <person name="Wang Y."/>
            <person name="Yang J."/>
            <person name="Guo H."/>
            <person name="Su D."/>
            <person name="Yu L."/>
        </authorList>
    </citation>
    <scope>NUCLEOTIDE SEQUENCE [LARGE SCALE GENOMIC DNA]</scope>
    <source>
        <strain evidence="2 3">YN2</strain>
    </source>
</reference>
<evidence type="ECO:0000313" key="2">
    <source>
        <dbReference type="EMBL" id="QRG07289.1"/>
    </source>
</evidence>
<dbReference type="Pfam" id="PF03466">
    <property type="entry name" value="LysR_substrate"/>
    <property type="match status" value="1"/>
</dbReference>
<dbReference type="Proteomes" id="UP000596427">
    <property type="component" value="Chromosome"/>
</dbReference>
<dbReference type="Gene3D" id="3.40.190.10">
    <property type="entry name" value="Periplasmic binding protein-like II"/>
    <property type="match status" value="2"/>
</dbReference>
<evidence type="ECO:0000259" key="1">
    <source>
        <dbReference type="Pfam" id="PF03466"/>
    </source>
</evidence>
<dbReference type="InterPro" id="IPR050950">
    <property type="entry name" value="HTH-type_LysR_regulators"/>
</dbReference>
<protein>
    <recommendedName>
        <fullName evidence="1">LysR substrate-binding domain-containing protein</fullName>
    </recommendedName>
</protein>
<sequence>MLGDPSKENWALDSAASTYANVMIDACRTAGFEPRVNARCNSFEVVRALVRSGCSISITPKLRAHDCDGGLVLKATRPRMVRQLSIAYRRGETRNPSIAAFIAQLHAAVRVFPAD</sequence>
<organism evidence="2 3">
    <name type="scientific">Xanthobacter dioxanivorans</name>
    <dbReference type="NCBI Taxonomy" id="2528964"/>
    <lineage>
        <taxon>Bacteria</taxon>
        <taxon>Pseudomonadati</taxon>
        <taxon>Pseudomonadota</taxon>
        <taxon>Alphaproteobacteria</taxon>
        <taxon>Hyphomicrobiales</taxon>
        <taxon>Xanthobacteraceae</taxon>
        <taxon>Xanthobacter</taxon>
    </lineage>
</organism>
<dbReference type="GO" id="GO:0006355">
    <property type="term" value="P:regulation of DNA-templated transcription"/>
    <property type="evidence" value="ECO:0007669"/>
    <property type="project" value="TreeGrafter"/>
</dbReference>
<keyword evidence="3" id="KW-1185">Reference proteome</keyword>
<evidence type="ECO:0000313" key="3">
    <source>
        <dbReference type="Proteomes" id="UP000596427"/>
    </source>
</evidence>
<feature type="domain" description="LysR substrate-binding" evidence="1">
    <location>
        <begin position="6"/>
        <end position="108"/>
    </location>
</feature>
<dbReference type="InterPro" id="IPR005119">
    <property type="entry name" value="LysR_subst-bd"/>
</dbReference>
<dbReference type="GO" id="GO:0005829">
    <property type="term" value="C:cytosol"/>
    <property type="evidence" value="ECO:0007669"/>
    <property type="project" value="TreeGrafter"/>
</dbReference>